<dbReference type="Proteomes" id="UP000811246">
    <property type="component" value="Chromosome 8"/>
</dbReference>
<sequence>MAAVSTNQTVGLSETFTRLRKQGKDFTNSTQSIKS</sequence>
<gene>
    <name evidence="1" type="ORF">I3842_08G169600</name>
</gene>
<comment type="caution">
    <text evidence="1">The sequence shown here is derived from an EMBL/GenBank/DDBJ whole genome shotgun (WGS) entry which is preliminary data.</text>
</comment>
<organism evidence="1 2">
    <name type="scientific">Carya illinoinensis</name>
    <name type="common">Pecan</name>
    <dbReference type="NCBI Taxonomy" id="32201"/>
    <lineage>
        <taxon>Eukaryota</taxon>
        <taxon>Viridiplantae</taxon>
        <taxon>Streptophyta</taxon>
        <taxon>Embryophyta</taxon>
        <taxon>Tracheophyta</taxon>
        <taxon>Spermatophyta</taxon>
        <taxon>Magnoliopsida</taxon>
        <taxon>eudicotyledons</taxon>
        <taxon>Gunneridae</taxon>
        <taxon>Pentapetalae</taxon>
        <taxon>rosids</taxon>
        <taxon>fabids</taxon>
        <taxon>Fagales</taxon>
        <taxon>Juglandaceae</taxon>
        <taxon>Carya</taxon>
    </lineage>
</organism>
<protein>
    <submittedName>
        <fullName evidence="1">Uncharacterized protein</fullName>
    </submittedName>
</protein>
<dbReference type="AlphaFoldDB" id="A0A922JC50"/>
<accession>A0A922JC50</accession>
<evidence type="ECO:0000313" key="1">
    <source>
        <dbReference type="EMBL" id="KAG6701528.1"/>
    </source>
</evidence>
<proteinExistence type="predicted"/>
<name>A0A922JC50_CARIL</name>
<dbReference type="EMBL" id="CM031832">
    <property type="protein sequence ID" value="KAG6701528.1"/>
    <property type="molecule type" value="Genomic_DNA"/>
</dbReference>
<reference evidence="1" key="1">
    <citation type="submission" date="2021-01" db="EMBL/GenBank/DDBJ databases">
        <authorList>
            <person name="Lovell J.T."/>
            <person name="Bentley N."/>
            <person name="Bhattarai G."/>
            <person name="Jenkins J.W."/>
            <person name="Sreedasyam A."/>
            <person name="Alarcon Y."/>
            <person name="Bock C."/>
            <person name="Boston L."/>
            <person name="Carlson J."/>
            <person name="Cervantes K."/>
            <person name="Clermont K."/>
            <person name="Krom N."/>
            <person name="Kubenka K."/>
            <person name="Mamidi S."/>
            <person name="Mattison C."/>
            <person name="Monteros M."/>
            <person name="Pisani C."/>
            <person name="Plott C."/>
            <person name="Rajasekar S."/>
            <person name="Rhein H.S."/>
            <person name="Rohla C."/>
            <person name="Song M."/>
            <person name="Hilaire R.S."/>
            <person name="Shu S."/>
            <person name="Wells L."/>
            <person name="Wang X."/>
            <person name="Webber J."/>
            <person name="Heerema R.J."/>
            <person name="Klein P."/>
            <person name="Conner P."/>
            <person name="Grauke L."/>
            <person name="Grimwood J."/>
            <person name="Schmutz J."/>
            <person name="Randall J.J."/>
        </authorList>
    </citation>
    <scope>NUCLEOTIDE SEQUENCE</scope>
    <source>
        <tissue evidence="1">Leaf</tissue>
    </source>
</reference>
<evidence type="ECO:0000313" key="2">
    <source>
        <dbReference type="Proteomes" id="UP000811246"/>
    </source>
</evidence>